<evidence type="ECO:0000256" key="3">
    <source>
        <dbReference type="ARBA" id="ARBA00022553"/>
    </source>
</evidence>
<dbReference type="EMBL" id="SWDX01000001">
    <property type="protein sequence ID" value="TKC65008.1"/>
    <property type="molecule type" value="Genomic_DNA"/>
</dbReference>
<keyword evidence="9" id="KW-0472">Membrane</keyword>
<dbReference type="InterPro" id="IPR003594">
    <property type="entry name" value="HATPase_dom"/>
</dbReference>
<name>A0A4U1GL90_9SPHI</name>
<keyword evidence="9" id="KW-1133">Transmembrane helix</keyword>
<feature type="transmembrane region" description="Helical" evidence="9">
    <location>
        <begin position="400"/>
        <end position="421"/>
    </location>
</feature>
<feature type="transmembrane region" description="Helical" evidence="9">
    <location>
        <begin position="340"/>
        <end position="359"/>
    </location>
</feature>
<proteinExistence type="predicted"/>
<evidence type="ECO:0000256" key="5">
    <source>
        <dbReference type="ARBA" id="ARBA00022741"/>
    </source>
</evidence>
<dbReference type="PROSITE" id="PS50109">
    <property type="entry name" value="HIS_KIN"/>
    <property type="match status" value="1"/>
</dbReference>
<dbReference type="EC" id="2.7.13.3" evidence="2"/>
<dbReference type="InterPro" id="IPR036890">
    <property type="entry name" value="HATPase_C_sf"/>
</dbReference>
<dbReference type="SMART" id="SM00387">
    <property type="entry name" value="HATPase_c"/>
    <property type="match status" value="1"/>
</dbReference>
<keyword evidence="3" id="KW-0597">Phosphoprotein</keyword>
<keyword evidence="9" id="KW-0812">Transmembrane</keyword>
<dbReference type="Pfam" id="PF07695">
    <property type="entry name" value="7TMR-DISM_7TM"/>
    <property type="match status" value="1"/>
</dbReference>
<dbReference type="InterPro" id="IPR011622">
    <property type="entry name" value="7TMR_DISM_rcpt_extracell_dom2"/>
</dbReference>
<keyword evidence="4" id="KW-0808">Transferase</keyword>
<gene>
    <name evidence="11" type="ORF">FBD94_00140</name>
</gene>
<sequence>MSALSHKILVLVIFHFKGITTRTGRQYPILGTSLYLFYIRYLQCNIKLDKVIIKISKWLCLILPLLLALGASAQLRSDTLNIRDNATFQFNEHLYYYQTPDKLSVKEVSKLLNTNSFKKLYPDHAINAGVTNSYYWLSFTLKNEQKADDTFYFQLHQPWLHLAQLYLQTDTGYVLVGQSGMKLNFNVRPYTHYDIVFPIKLRSQSHGTFLALIDNKGSSLNILPTLMDSDSFRAEEKKEYLFLGVLTGIMIFSILINIFLYLSLKEKIHLIYAQYVLAMLYWMYCNVALDFQYLYPNQPFLATISEYIAASLGFITMTNLITAFLDVTVENSRFKRSMDVLKYLFFIFPVAGFMIHYWFDNSAALKVAYEYALISVAFILSILFYLVAIEKIFQKVKLAWFYLIGGGFIGFGILKYCIYLLGGSLNSGAQSLPNDIQIGLVIEAIIIFIGIVYRYNLYKNDKEQILLKFNLQQKETMQQIVTAQEDERKRIAQDLHDDLGSTLITLLLHISNLPDSQDQKNKESQAHYQKSIDIGHKAISDLRSISHNLLPKDFTELGIFHILRNKIDELNVISNIRFTLITEGNDQDIGNIFSITIYRIINELINNTLKHSQASLATIQLLLTNDEIIVMLEDNGIGGSTMAFTEGIGMKNVHSRTDFLHGKINIDDSAEGTSIIIEIPLENTAKATAHED</sequence>
<keyword evidence="7" id="KW-0067">ATP-binding</keyword>
<dbReference type="GO" id="GO:0000155">
    <property type="term" value="F:phosphorelay sensor kinase activity"/>
    <property type="evidence" value="ECO:0007669"/>
    <property type="project" value="InterPro"/>
</dbReference>
<dbReference type="GO" id="GO:0005524">
    <property type="term" value="F:ATP binding"/>
    <property type="evidence" value="ECO:0007669"/>
    <property type="project" value="UniProtKB-KW"/>
</dbReference>
<evidence type="ECO:0000256" key="7">
    <source>
        <dbReference type="ARBA" id="ARBA00022840"/>
    </source>
</evidence>
<dbReference type="Pfam" id="PF07730">
    <property type="entry name" value="HisKA_3"/>
    <property type="match status" value="1"/>
</dbReference>
<dbReference type="SUPFAM" id="SSF55874">
    <property type="entry name" value="ATPase domain of HSP90 chaperone/DNA topoisomerase II/histidine kinase"/>
    <property type="match status" value="1"/>
</dbReference>
<keyword evidence="6" id="KW-0418">Kinase</keyword>
<evidence type="ECO:0000259" key="10">
    <source>
        <dbReference type="PROSITE" id="PS50109"/>
    </source>
</evidence>
<dbReference type="Gene3D" id="3.30.565.10">
    <property type="entry name" value="Histidine kinase-like ATPase, C-terminal domain"/>
    <property type="match status" value="1"/>
</dbReference>
<evidence type="ECO:0000256" key="9">
    <source>
        <dbReference type="SAM" id="Phobius"/>
    </source>
</evidence>
<feature type="transmembrane region" description="Helical" evidence="9">
    <location>
        <begin position="307"/>
        <end position="328"/>
    </location>
</feature>
<feature type="transmembrane region" description="Helical" evidence="9">
    <location>
        <begin position="275"/>
        <end position="295"/>
    </location>
</feature>
<evidence type="ECO:0000313" key="11">
    <source>
        <dbReference type="EMBL" id="TKC65008.1"/>
    </source>
</evidence>
<dbReference type="PANTHER" id="PTHR24421:SF10">
    <property type="entry name" value="NITRATE_NITRITE SENSOR PROTEIN NARQ"/>
    <property type="match status" value="1"/>
</dbReference>
<dbReference type="GO" id="GO:0016020">
    <property type="term" value="C:membrane"/>
    <property type="evidence" value="ECO:0007669"/>
    <property type="project" value="InterPro"/>
</dbReference>
<evidence type="ECO:0000256" key="2">
    <source>
        <dbReference type="ARBA" id="ARBA00012438"/>
    </source>
</evidence>
<evidence type="ECO:0000256" key="8">
    <source>
        <dbReference type="ARBA" id="ARBA00023012"/>
    </source>
</evidence>
<protein>
    <recommendedName>
        <fullName evidence="2">histidine kinase</fullName>
        <ecNumber evidence="2">2.7.13.3</ecNumber>
    </recommendedName>
</protein>
<dbReference type="InterPro" id="IPR011623">
    <property type="entry name" value="7TMR_DISM_rcpt_extracell_dom1"/>
</dbReference>
<feature type="domain" description="Histidine kinase" evidence="10">
    <location>
        <begin position="490"/>
        <end position="683"/>
    </location>
</feature>
<dbReference type="InterPro" id="IPR005467">
    <property type="entry name" value="His_kinase_dom"/>
</dbReference>
<dbReference type="AlphaFoldDB" id="A0A4U1GL90"/>
<accession>A0A4U1GL90</accession>
<keyword evidence="8" id="KW-0902">Two-component regulatory system</keyword>
<feature type="transmembrane region" description="Helical" evidence="9">
    <location>
        <begin position="240"/>
        <end position="263"/>
    </location>
</feature>
<keyword evidence="5" id="KW-0547">Nucleotide-binding</keyword>
<organism evidence="11 12">
    <name type="scientific">Pedobacter hiemivivus</name>
    <dbReference type="NCBI Taxonomy" id="2530454"/>
    <lineage>
        <taxon>Bacteria</taxon>
        <taxon>Pseudomonadati</taxon>
        <taxon>Bacteroidota</taxon>
        <taxon>Sphingobacteriia</taxon>
        <taxon>Sphingobacteriales</taxon>
        <taxon>Sphingobacteriaceae</taxon>
        <taxon>Pedobacter</taxon>
    </lineage>
</organism>
<evidence type="ECO:0000313" key="12">
    <source>
        <dbReference type="Proteomes" id="UP000309594"/>
    </source>
</evidence>
<evidence type="ECO:0000256" key="6">
    <source>
        <dbReference type="ARBA" id="ARBA00022777"/>
    </source>
</evidence>
<feature type="transmembrane region" description="Helical" evidence="9">
    <location>
        <begin position="371"/>
        <end position="388"/>
    </location>
</feature>
<dbReference type="InterPro" id="IPR050482">
    <property type="entry name" value="Sensor_HK_TwoCompSys"/>
</dbReference>
<evidence type="ECO:0000256" key="1">
    <source>
        <dbReference type="ARBA" id="ARBA00000085"/>
    </source>
</evidence>
<comment type="catalytic activity">
    <reaction evidence="1">
        <text>ATP + protein L-histidine = ADP + protein N-phospho-L-histidine.</text>
        <dbReference type="EC" id="2.7.13.3"/>
    </reaction>
</comment>
<reference evidence="11 12" key="1">
    <citation type="submission" date="2019-04" db="EMBL/GenBank/DDBJ databases">
        <title>Pedobacter sp. RP-1-16 sp. nov., isolated from Arctic soil.</title>
        <authorList>
            <person name="Dahal R.H."/>
            <person name="Kim D.-U."/>
        </authorList>
    </citation>
    <scope>NUCLEOTIDE SEQUENCE [LARGE SCALE GENOMIC DNA]</scope>
    <source>
        <strain evidence="11 12">RP-1-16</strain>
    </source>
</reference>
<comment type="caution">
    <text evidence="11">The sequence shown here is derived from an EMBL/GenBank/DDBJ whole genome shotgun (WGS) entry which is preliminary data.</text>
</comment>
<dbReference type="Gene3D" id="1.20.5.1930">
    <property type="match status" value="1"/>
</dbReference>
<dbReference type="InterPro" id="IPR011712">
    <property type="entry name" value="Sig_transdc_His_kin_sub3_dim/P"/>
</dbReference>
<dbReference type="GO" id="GO:0046983">
    <property type="term" value="F:protein dimerization activity"/>
    <property type="evidence" value="ECO:0007669"/>
    <property type="project" value="InterPro"/>
</dbReference>
<dbReference type="CDD" id="cd16917">
    <property type="entry name" value="HATPase_UhpB-NarQ-NarX-like"/>
    <property type="match status" value="1"/>
</dbReference>
<dbReference type="Pfam" id="PF07696">
    <property type="entry name" value="7TMR-DISMED2"/>
    <property type="match status" value="1"/>
</dbReference>
<dbReference type="Pfam" id="PF02518">
    <property type="entry name" value="HATPase_c"/>
    <property type="match status" value="1"/>
</dbReference>
<dbReference type="PANTHER" id="PTHR24421">
    <property type="entry name" value="NITRATE/NITRITE SENSOR PROTEIN NARX-RELATED"/>
    <property type="match status" value="1"/>
</dbReference>
<dbReference type="Proteomes" id="UP000309594">
    <property type="component" value="Unassembled WGS sequence"/>
</dbReference>
<feature type="transmembrane region" description="Helical" evidence="9">
    <location>
        <begin position="436"/>
        <end position="455"/>
    </location>
</feature>
<evidence type="ECO:0000256" key="4">
    <source>
        <dbReference type="ARBA" id="ARBA00022679"/>
    </source>
</evidence>
<dbReference type="Gene3D" id="2.60.40.2380">
    <property type="match status" value="1"/>
</dbReference>